<dbReference type="AlphaFoldDB" id="X1FXT4"/>
<organism evidence="1">
    <name type="scientific">marine sediment metagenome</name>
    <dbReference type="NCBI Taxonomy" id="412755"/>
    <lineage>
        <taxon>unclassified sequences</taxon>
        <taxon>metagenomes</taxon>
        <taxon>ecological metagenomes</taxon>
    </lineage>
</organism>
<protein>
    <recommendedName>
        <fullName evidence="2">Uroporphyrinogen decarboxylase (URO-D) domain-containing protein</fullName>
    </recommendedName>
</protein>
<accession>X1FXT4</accession>
<gene>
    <name evidence="1" type="ORF">S03H2_05358</name>
</gene>
<reference evidence="1" key="1">
    <citation type="journal article" date="2014" name="Front. Microbiol.">
        <title>High frequency of phylogenetically diverse reductive dehalogenase-homologous genes in deep subseafloor sedimentary metagenomes.</title>
        <authorList>
            <person name="Kawai M."/>
            <person name="Futagami T."/>
            <person name="Toyoda A."/>
            <person name="Takaki Y."/>
            <person name="Nishi S."/>
            <person name="Hori S."/>
            <person name="Arai W."/>
            <person name="Tsubouchi T."/>
            <person name="Morono Y."/>
            <person name="Uchiyama I."/>
            <person name="Ito T."/>
            <person name="Fujiyama A."/>
            <person name="Inagaki F."/>
            <person name="Takami H."/>
        </authorList>
    </citation>
    <scope>NUCLEOTIDE SEQUENCE</scope>
    <source>
        <strain evidence="1">Expedition CK06-06</strain>
    </source>
</reference>
<name>X1FXT4_9ZZZZ</name>
<dbReference type="InterPro" id="IPR038071">
    <property type="entry name" value="UROD/MetE-like_sf"/>
</dbReference>
<sequence length="284" mass="32601">SAYMGADIEFSPVFLPTFTWGANEEEPPPVSWAKWNDPILTDYSDLSVIQVKDKNFYWQKTKEFMRYALEKSQGRYFISPTDIHEGMDSLAVLRGGPQQLCLDLIDNPKGVKKAMKPLWKVWRKIYEESYQITADKQEGSSSWTNLWSPGKGYPVQNDFTCLISTSMYGEFFLEELMNEINYLDYSIYHLDGPDALKHLDMILEIPRLNAVQWVPGAGMVKEGVARWIPIYRKIQAKKKAIQVFCQSAEVDFVLESLKPEGLLIFTSCSSEKEAKELLSHTGWP</sequence>
<comment type="caution">
    <text evidence="1">The sequence shown here is derived from an EMBL/GenBank/DDBJ whole genome shotgun (WGS) entry which is preliminary data.</text>
</comment>
<proteinExistence type="predicted"/>
<feature type="non-terminal residue" evidence="1">
    <location>
        <position position="1"/>
    </location>
</feature>
<dbReference type="EMBL" id="BARU01002227">
    <property type="protein sequence ID" value="GAH25573.1"/>
    <property type="molecule type" value="Genomic_DNA"/>
</dbReference>
<evidence type="ECO:0000313" key="1">
    <source>
        <dbReference type="EMBL" id="GAH25573.1"/>
    </source>
</evidence>
<dbReference type="Gene3D" id="3.20.20.210">
    <property type="match status" value="1"/>
</dbReference>
<evidence type="ECO:0008006" key="2">
    <source>
        <dbReference type="Google" id="ProtNLM"/>
    </source>
</evidence>